<feature type="domain" description="EF-hand" evidence="2">
    <location>
        <begin position="40"/>
        <end position="75"/>
    </location>
</feature>
<dbReference type="SMART" id="SM00054">
    <property type="entry name" value="EFh"/>
    <property type="match status" value="2"/>
</dbReference>
<dbReference type="AlphaFoldDB" id="A0EDC9"/>
<proteinExistence type="predicted"/>
<keyword evidence="4" id="KW-1185">Reference proteome</keyword>
<evidence type="ECO:0000259" key="2">
    <source>
        <dbReference type="PROSITE" id="PS50222"/>
    </source>
</evidence>
<dbReference type="InterPro" id="IPR002048">
    <property type="entry name" value="EF_hand_dom"/>
</dbReference>
<evidence type="ECO:0000313" key="3">
    <source>
        <dbReference type="EMBL" id="CAK93296.1"/>
    </source>
</evidence>
<evidence type="ECO:0000313" key="4">
    <source>
        <dbReference type="Proteomes" id="UP000000600"/>
    </source>
</evidence>
<dbReference type="GeneID" id="5046478"/>
<dbReference type="GO" id="GO:0005509">
    <property type="term" value="F:calcium ion binding"/>
    <property type="evidence" value="ECO:0007669"/>
    <property type="project" value="InterPro"/>
</dbReference>
<dbReference type="CDD" id="cd00051">
    <property type="entry name" value="EFh"/>
    <property type="match status" value="1"/>
</dbReference>
<dbReference type="EMBL" id="CT868671">
    <property type="protein sequence ID" value="CAK93296.1"/>
    <property type="molecule type" value="Genomic_DNA"/>
</dbReference>
<organism evidence="3 4">
    <name type="scientific">Paramecium tetraurelia</name>
    <dbReference type="NCBI Taxonomy" id="5888"/>
    <lineage>
        <taxon>Eukaryota</taxon>
        <taxon>Sar</taxon>
        <taxon>Alveolata</taxon>
        <taxon>Ciliophora</taxon>
        <taxon>Intramacronucleata</taxon>
        <taxon>Oligohymenophorea</taxon>
        <taxon>Peniculida</taxon>
        <taxon>Parameciidae</taxon>
        <taxon>Paramecium</taxon>
    </lineage>
</organism>
<reference evidence="3 4" key="1">
    <citation type="journal article" date="2006" name="Nature">
        <title>Global trends of whole-genome duplications revealed by the ciliate Paramecium tetraurelia.</title>
        <authorList>
            <consortium name="Genoscope"/>
            <person name="Aury J.-M."/>
            <person name="Jaillon O."/>
            <person name="Duret L."/>
            <person name="Noel B."/>
            <person name="Jubin C."/>
            <person name="Porcel B.M."/>
            <person name="Segurens B."/>
            <person name="Daubin V."/>
            <person name="Anthouard V."/>
            <person name="Aiach N."/>
            <person name="Arnaiz O."/>
            <person name="Billaut A."/>
            <person name="Beisson J."/>
            <person name="Blanc I."/>
            <person name="Bouhouche K."/>
            <person name="Camara F."/>
            <person name="Duharcourt S."/>
            <person name="Guigo R."/>
            <person name="Gogendeau D."/>
            <person name="Katinka M."/>
            <person name="Keller A.-M."/>
            <person name="Kissmehl R."/>
            <person name="Klotz C."/>
            <person name="Koll F."/>
            <person name="Le Moue A."/>
            <person name="Lepere C."/>
            <person name="Malinsky S."/>
            <person name="Nowacki M."/>
            <person name="Nowak J.K."/>
            <person name="Plattner H."/>
            <person name="Poulain J."/>
            <person name="Ruiz F."/>
            <person name="Serrano V."/>
            <person name="Zagulski M."/>
            <person name="Dessen P."/>
            <person name="Betermier M."/>
            <person name="Weissenbach J."/>
            <person name="Scarpelli C."/>
            <person name="Schachter V."/>
            <person name="Sperling L."/>
            <person name="Meyer E."/>
            <person name="Cohen J."/>
            <person name="Wincker P."/>
        </authorList>
    </citation>
    <scope>NUCLEOTIDE SEQUENCE [LARGE SCALE GENOMIC DNA]</scope>
    <source>
        <strain evidence="3 4">Stock d4-2</strain>
    </source>
</reference>
<dbReference type="PROSITE" id="PS00018">
    <property type="entry name" value="EF_HAND_1"/>
    <property type="match status" value="2"/>
</dbReference>
<dbReference type="InParanoid" id="A0EDC9"/>
<dbReference type="SUPFAM" id="SSF47473">
    <property type="entry name" value="EF-hand"/>
    <property type="match status" value="1"/>
</dbReference>
<dbReference type="Proteomes" id="UP000000600">
    <property type="component" value="Unassembled WGS sequence"/>
</dbReference>
<dbReference type="InterPro" id="IPR018247">
    <property type="entry name" value="EF_Hand_1_Ca_BS"/>
</dbReference>
<protein>
    <recommendedName>
        <fullName evidence="2">EF-hand domain-containing protein</fullName>
    </recommendedName>
</protein>
<feature type="domain" description="EF-hand" evidence="2">
    <location>
        <begin position="76"/>
        <end position="111"/>
    </location>
</feature>
<dbReference type="OMA" id="KEFFEMT"/>
<keyword evidence="1" id="KW-0106">Calcium</keyword>
<dbReference type="RefSeq" id="XP_001460693.1">
    <property type="nucleotide sequence ID" value="XM_001460656.1"/>
</dbReference>
<dbReference type="Pfam" id="PF13499">
    <property type="entry name" value="EF-hand_7"/>
    <property type="match status" value="1"/>
</dbReference>
<sequence>MQVLPPAERVLHFQETKSWFNSRHPSKVKEKYLKTEKELFDDKIVTETFHLIDRDHSNTIEMDELYSMLKKNNYPVNLRLLKEFFEMTDRDGNKCIDLDEFKQVIKDERTSSTFRTLMRKMREIGDENYYSTDFVNLLRYLSYCANRTDLIWQIKNTRLSFEQRSVLVSELFKVNQQFTKVSNPKEEQTSTLRPFMKKKGQSEIKYLTPIKKKPHLLTNMSTKTRISTSNQNSILSFDIKSISSPRLSPLKTDRVLFKKKVSITLTPSTKSTLILTKSVKKIKNNKF</sequence>
<dbReference type="InterPro" id="IPR011992">
    <property type="entry name" value="EF-hand-dom_pair"/>
</dbReference>
<dbReference type="KEGG" id="ptm:GSPATT00004165001"/>
<accession>A0EDC9</accession>
<name>A0EDC9_PARTE</name>
<dbReference type="HOGENOM" id="CLU_971333_0_0_1"/>
<dbReference type="Gene3D" id="1.10.238.10">
    <property type="entry name" value="EF-hand"/>
    <property type="match status" value="1"/>
</dbReference>
<dbReference type="OrthoDB" id="26525at2759"/>
<evidence type="ECO:0000256" key="1">
    <source>
        <dbReference type="ARBA" id="ARBA00022837"/>
    </source>
</evidence>
<gene>
    <name evidence="3" type="ORF">GSPATT00004165001</name>
</gene>
<dbReference type="PROSITE" id="PS50222">
    <property type="entry name" value="EF_HAND_2"/>
    <property type="match status" value="2"/>
</dbReference>